<reference evidence="1" key="1">
    <citation type="journal article" date="2021" name="Nat. Commun.">
        <title>Genomic analyses provide insights into spinach domestication and the genetic basis of agronomic traits.</title>
        <authorList>
            <person name="Cai X."/>
            <person name="Sun X."/>
            <person name="Xu C."/>
            <person name="Sun H."/>
            <person name="Wang X."/>
            <person name="Ge C."/>
            <person name="Zhang Z."/>
            <person name="Wang Q."/>
            <person name="Fei Z."/>
            <person name="Jiao C."/>
            <person name="Wang Q."/>
        </authorList>
    </citation>
    <scope>NUCLEOTIDE SEQUENCE [LARGE SCALE GENOMIC DNA]</scope>
    <source>
        <strain evidence="1">cv. Varoflay</strain>
    </source>
</reference>
<dbReference type="RefSeq" id="XP_056690062.1">
    <property type="nucleotide sequence ID" value="XM_056834084.1"/>
</dbReference>
<gene>
    <name evidence="2" type="primary">LOC130464980</name>
</gene>
<organism evidence="1 2">
    <name type="scientific">Spinacia oleracea</name>
    <name type="common">Spinach</name>
    <dbReference type="NCBI Taxonomy" id="3562"/>
    <lineage>
        <taxon>Eukaryota</taxon>
        <taxon>Viridiplantae</taxon>
        <taxon>Streptophyta</taxon>
        <taxon>Embryophyta</taxon>
        <taxon>Tracheophyta</taxon>
        <taxon>Spermatophyta</taxon>
        <taxon>Magnoliopsida</taxon>
        <taxon>eudicotyledons</taxon>
        <taxon>Gunneridae</taxon>
        <taxon>Pentapetalae</taxon>
        <taxon>Caryophyllales</taxon>
        <taxon>Chenopodiaceae</taxon>
        <taxon>Chenopodioideae</taxon>
        <taxon>Anserineae</taxon>
        <taxon>Spinacia</taxon>
    </lineage>
</organism>
<protein>
    <recommendedName>
        <fullName evidence="3">DRBM domain-containing protein</fullName>
    </recommendedName>
</protein>
<reference evidence="2" key="2">
    <citation type="submission" date="2025-08" db="UniProtKB">
        <authorList>
            <consortium name="RefSeq"/>
        </authorList>
    </citation>
    <scope>IDENTIFICATION</scope>
    <source>
        <tissue evidence="2">Leaf</tissue>
    </source>
</reference>
<dbReference type="GeneID" id="130464980"/>
<evidence type="ECO:0000313" key="1">
    <source>
        <dbReference type="Proteomes" id="UP000813463"/>
    </source>
</evidence>
<keyword evidence="1" id="KW-1185">Reference proteome</keyword>
<evidence type="ECO:0008006" key="3">
    <source>
        <dbReference type="Google" id="ProtNLM"/>
    </source>
</evidence>
<evidence type="ECO:0000313" key="2">
    <source>
        <dbReference type="RefSeq" id="XP_056690062.1"/>
    </source>
</evidence>
<proteinExistence type="predicted"/>
<accession>A0ABM3R368</accession>
<sequence length="428" mass="47371">MAAAPTQVVIPFHPLLEQITTCLHFPAPVYHFLDMAKNNVYVTVKTNSGPIAYVYVGGEAAEVADSCEKAAQKAVRDLMKKFKVFVEDVTSRRSEVFARCAGLYRLKRNELEAVEKGAPKQPMPEELCEDVDGPVKFVSVDFMSVLRAVFRKVPIFSTPIETLEHTPTQYTSWFTLKTQRACFGFECIVSECCPTLAAAKQSLAKKALDYLMVACNFEVVDANYNPTESKFDALLCALERETCLTVKERVLGIKEDMEPSLLLVEQDCLTPRGALFQITTIASPPLPVKKRKSPASLRPSVVAASSSDVPLSFADLPDLDTCTELLLCPDVGHSLSWHTSLHSPFCKLQCTMLWRFPTQETTTGQWETASLSGYACMFSGTWSPLQLGLLCSHLLHPGSVSYTVVSCFMSMPDSILSLLVNSKVMSFW</sequence>
<dbReference type="Proteomes" id="UP000813463">
    <property type="component" value="Chromosome 1"/>
</dbReference>
<name>A0ABM3R368_SPIOL</name>